<protein>
    <submittedName>
        <fullName evidence="10">LIRP</fullName>
    </submittedName>
</protein>
<dbReference type="InterPro" id="IPR022353">
    <property type="entry name" value="Insulin_CS"/>
</dbReference>
<feature type="domain" description="Insulin-like" evidence="8">
    <location>
        <begin position="78"/>
        <end position="166"/>
    </location>
</feature>
<dbReference type="PROSITE" id="PS00262">
    <property type="entry name" value="INSULIN"/>
    <property type="match status" value="1"/>
</dbReference>
<dbReference type="GO" id="GO:0005179">
    <property type="term" value="F:hormone activity"/>
    <property type="evidence" value="ECO:0007669"/>
    <property type="project" value="InterPro"/>
</dbReference>
<accession>A0AAJ7FEU0</accession>
<dbReference type="SMART" id="SM00078">
    <property type="entry name" value="IlGF"/>
    <property type="match status" value="1"/>
</dbReference>
<comment type="subcellular location">
    <subcellularLocation>
        <location evidence="6">Secreted</location>
    </subcellularLocation>
</comment>
<dbReference type="SUPFAM" id="SSF56994">
    <property type="entry name" value="Insulin-like"/>
    <property type="match status" value="1"/>
</dbReference>
<evidence type="ECO:0000256" key="4">
    <source>
        <dbReference type="ARBA" id="ARBA00022729"/>
    </source>
</evidence>
<dbReference type="RefSeq" id="XP_015588287.1">
    <property type="nucleotide sequence ID" value="XM_015732801.2"/>
</dbReference>
<keyword evidence="3" id="KW-0165">Cleavage on pair of basic residues</keyword>
<evidence type="ECO:0000259" key="8">
    <source>
        <dbReference type="SMART" id="SM00078"/>
    </source>
</evidence>
<proteinExistence type="inferred from homology"/>
<sequence>MAWGVFIRAQAVQNHRHKSYVHPPSNQGSQGNTLKMMSIHRLNVLLAMVLVIAIVLPQMANGQSDVYQYGQKRTSITTKYCGKHLSNALQLLCNGVYNSMFKKSGQEMEMDDYPYNYDEAYPLRSRASTNAMMGRFAGVRFRRQSRGVHDECCVKSCSVSELTSYCGR</sequence>
<organism evidence="9 10">
    <name type="scientific">Cephus cinctus</name>
    <name type="common">Wheat stem sawfly</name>
    <dbReference type="NCBI Taxonomy" id="211228"/>
    <lineage>
        <taxon>Eukaryota</taxon>
        <taxon>Metazoa</taxon>
        <taxon>Ecdysozoa</taxon>
        <taxon>Arthropoda</taxon>
        <taxon>Hexapoda</taxon>
        <taxon>Insecta</taxon>
        <taxon>Pterygota</taxon>
        <taxon>Neoptera</taxon>
        <taxon>Endopterygota</taxon>
        <taxon>Hymenoptera</taxon>
        <taxon>Cephoidea</taxon>
        <taxon>Cephidae</taxon>
        <taxon>Cephus</taxon>
    </lineage>
</organism>
<dbReference type="InterPro" id="IPR036438">
    <property type="entry name" value="Insulin-like_sf"/>
</dbReference>
<dbReference type="Pfam" id="PF00049">
    <property type="entry name" value="Insulin"/>
    <property type="match status" value="1"/>
</dbReference>
<gene>
    <name evidence="10" type="primary">LOC107264490</name>
</gene>
<dbReference type="GO" id="GO:0005576">
    <property type="term" value="C:extracellular region"/>
    <property type="evidence" value="ECO:0007669"/>
    <property type="project" value="UniProtKB-SubCell"/>
</dbReference>
<evidence type="ECO:0000313" key="10">
    <source>
        <dbReference type="RefSeq" id="XP_015588287.1"/>
    </source>
</evidence>
<dbReference type="GeneID" id="107264490"/>
<dbReference type="CDD" id="cd04366">
    <property type="entry name" value="IlGF_insulin_bombyxin_like"/>
    <property type="match status" value="1"/>
</dbReference>
<dbReference type="PANTHER" id="PTHR13647:SF4">
    <property type="entry name" value="INSULIN-LIKE PEPTIDE 1-RELATED"/>
    <property type="match status" value="1"/>
</dbReference>
<dbReference type="InterPro" id="IPR022352">
    <property type="entry name" value="Ins/IGF/rlx"/>
</dbReference>
<evidence type="ECO:0000256" key="3">
    <source>
        <dbReference type="ARBA" id="ARBA00022685"/>
    </source>
</evidence>
<evidence type="ECO:0000256" key="5">
    <source>
        <dbReference type="ARBA" id="ARBA00023157"/>
    </source>
</evidence>
<keyword evidence="7" id="KW-0472">Membrane</keyword>
<evidence type="ECO:0000256" key="7">
    <source>
        <dbReference type="SAM" id="Phobius"/>
    </source>
</evidence>
<name>A0AAJ7FEU0_CEPCN</name>
<keyword evidence="6" id="KW-0964">Secreted</keyword>
<comment type="similarity">
    <text evidence="1 6">Belongs to the insulin family.</text>
</comment>
<keyword evidence="5" id="KW-1015">Disulfide bond</keyword>
<dbReference type="Gene3D" id="1.10.100.10">
    <property type="entry name" value="Insulin-like"/>
    <property type="match status" value="1"/>
</dbReference>
<dbReference type="Proteomes" id="UP000694920">
    <property type="component" value="Unplaced"/>
</dbReference>
<keyword evidence="9" id="KW-1185">Reference proteome</keyword>
<evidence type="ECO:0000313" key="9">
    <source>
        <dbReference type="Proteomes" id="UP000694920"/>
    </source>
</evidence>
<keyword evidence="7" id="KW-0812">Transmembrane</keyword>
<dbReference type="PRINTS" id="PR00276">
    <property type="entry name" value="INSULINFAMLY"/>
</dbReference>
<evidence type="ECO:0000256" key="1">
    <source>
        <dbReference type="ARBA" id="ARBA00009034"/>
    </source>
</evidence>
<dbReference type="InterPro" id="IPR016179">
    <property type="entry name" value="Insulin-like"/>
</dbReference>
<keyword evidence="4" id="KW-0732">Signal</keyword>
<feature type="transmembrane region" description="Helical" evidence="7">
    <location>
        <begin position="42"/>
        <end position="60"/>
    </location>
</feature>
<evidence type="ECO:0000256" key="6">
    <source>
        <dbReference type="RuleBase" id="RU000406"/>
    </source>
</evidence>
<dbReference type="KEGG" id="ccin:107264490"/>
<dbReference type="PANTHER" id="PTHR13647">
    <property type="entry name" value="INSULIN-LIKE PEPTIDE 2-RELATED"/>
    <property type="match status" value="1"/>
</dbReference>
<comment type="subunit">
    <text evidence="2">Heterodimer of a B chain and an A chain linked by two disulfide bonds.</text>
</comment>
<evidence type="ECO:0000256" key="2">
    <source>
        <dbReference type="ARBA" id="ARBA00011207"/>
    </source>
</evidence>
<dbReference type="AlphaFoldDB" id="A0AAJ7FEU0"/>
<reference evidence="10" key="1">
    <citation type="submission" date="2025-08" db="UniProtKB">
        <authorList>
            <consortium name="RefSeq"/>
        </authorList>
    </citation>
    <scope>IDENTIFICATION</scope>
</reference>
<keyword evidence="7" id="KW-1133">Transmembrane helix</keyword>